<dbReference type="PANTHER" id="PTHR47691:SF3">
    <property type="entry name" value="HTH-TYPE TRANSCRIPTIONAL REGULATOR RV0890C-RELATED"/>
    <property type="match status" value="1"/>
</dbReference>
<evidence type="ECO:0000313" key="2">
    <source>
        <dbReference type="Proteomes" id="UP000653411"/>
    </source>
</evidence>
<dbReference type="Proteomes" id="UP000653411">
    <property type="component" value="Unassembled WGS sequence"/>
</dbReference>
<reference evidence="1" key="2">
    <citation type="submission" date="2020-09" db="EMBL/GenBank/DDBJ databases">
        <authorList>
            <person name="Sun Q."/>
            <person name="Zhou Y."/>
        </authorList>
    </citation>
    <scope>NUCLEOTIDE SEQUENCE</scope>
    <source>
        <strain evidence="1">CGMCC 4.7110</strain>
    </source>
</reference>
<dbReference type="InterPro" id="IPR027417">
    <property type="entry name" value="P-loop_NTPase"/>
</dbReference>
<protein>
    <submittedName>
        <fullName evidence="1">Uncharacterized protein</fullName>
    </submittedName>
</protein>
<accession>A0A917XDK3</accession>
<dbReference type="AlphaFoldDB" id="A0A917XDK3"/>
<organism evidence="1 2">
    <name type="scientific">Streptomyces fuscichromogenes</name>
    <dbReference type="NCBI Taxonomy" id="1324013"/>
    <lineage>
        <taxon>Bacteria</taxon>
        <taxon>Bacillati</taxon>
        <taxon>Actinomycetota</taxon>
        <taxon>Actinomycetes</taxon>
        <taxon>Kitasatosporales</taxon>
        <taxon>Streptomycetaceae</taxon>
        <taxon>Streptomyces</taxon>
    </lineage>
</organism>
<dbReference type="SUPFAM" id="SSF52540">
    <property type="entry name" value="P-loop containing nucleoside triphosphate hydrolases"/>
    <property type="match status" value="1"/>
</dbReference>
<dbReference type="Gene3D" id="3.40.50.300">
    <property type="entry name" value="P-loop containing nucleotide triphosphate hydrolases"/>
    <property type="match status" value="1"/>
</dbReference>
<name>A0A917XDK3_9ACTN</name>
<keyword evidence="2" id="KW-1185">Reference proteome</keyword>
<proteinExistence type="predicted"/>
<reference evidence="1" key="1">
    <citation type="journal article" date="2014" name="Int. J. Syst. Evol. Microbiol.">
        <title>Complete genome sequence of Corynebacterium casei LMG S-19264T (=DSM 44701T), isolated from a smear-ripened cheese.</title>
        <authorList>
            <consortium name="US DOE Joint Genome Institute (JGI-PGF)"/>
            <person name="Walter F."/>
            <person name="Albersmeier A."/>
            <person name="Kalinowski J."/>
            <person name="Ruckert C."/>
        </authorList>
    </citation>
    <scope>NUCLEOTIDE SEQUENCE</scope>
    <source>
        <strain evidence="1">CGMCC 4.7110</strain>
    </source>
</reference>
<dbReference type="PANTHER" id="PTHR47691">
    <property type="entry name" value="REGULATOR-RELATED"/>
    <property type="match status" value="1"/>
</dbReference>
<dbReference type="EMBL" id="BMML01000008">
    <property type="protein sequence ID" value="GGN12908.1"/>
    <property type="molecule type" value="Genomic_DNA"/>
</dbReference>
<gene>
    <name evidence="1" type="ORF">GCM10011578_040000</name>
</gene>
<sequence length="159" mass="16413">MDSGDHIDFRGSTFYGDVIGADHRPATPSPTALSTLPPPPAAFTGREVEVTELSRALSADSDEVAESVVVSAVAGLGGVGKTALALHVAHAARGQGRFPGGALFLDLRGYDEVPVTADQAVLSLLRALGVGDRELPPTADEQYARSPATWTAFLGCTAK</sequence>
<comment type="caution">
    <text evidence="1">The sequence shown here is derived from an EMBL/GenBank/DDBJ whole genome shotgun (WGS) entry which is preliminary data.</text>
</comment>
<evidence type="ECO:0000313" key="1">
    <source>
        <dbReference type="EMBL" id="GGN12908.1"/>
    </source>
</evidence>